<comment type="caution">
    <text evidence="3">The sequence shown here is derived from an EMBL/GenBank/DDBJ whole genome shotgun (WGS) entry which is preliminary data.</text>
</comment>
<keyword evidence="4" id="KW-1185">Reference proteome</keyword>
<gene>
    <name evidence="3" type="ORF">EDD69_105160</name>
</gene>
<dbReference type="PANTHER" id="PTHR43022:SF1">
    <property type="entry name" value="PROTEIN SMF"/>
    <property type="match status" value="1"/>
</dbReference>
<dbReference type="InterPro" id="IPR003488">
    <property type="entry name" value="DprA"/>
</dbReference>
<reference evidence="3 4" key="1">
    <citation type="submission" date="2019-03" db="EMBL/GenBank/DDBJ databases">
        <title>Genomic Encyclopedia of Type Strains, Phase IV (KMG-IV): sequencing the most valuable type-strain genomes for metagenomic binning, comparative biology and taxonomic classification.</title>
        <authorList>
            <person name="Goeker M."/>
        </authorList>
    </citation>
    <scope>NUCLEOTIDE SEQUENCE [LARGE SCALE GENOMIC DNA]</scope>
    <source>
        <strain evidence="3 4">DSM 24979</strain>
    </source>
</reference>
<accession>A0A4R1QMZ8</accession>
<dbReference type="SUPFAM" id="SSF102405">
    <property type="entry name" value="MCP/YpsA-like"/>
    <property type="match status" value="1"/>
</dbReference>
<dbReference type="Gene3D" id="3.40.50.450">
    <property type="match status" value="1"/>
</dbReference>
<dbReference type="NCBIfam" id="TIGR00732">
    <property type="entry name" value="dprA"/>
    <property type="match status" value="1"/>
</dbReference>
<dbReference type="PANTHER" id="PTHR43022">
    <property type="entry name" value="PROTEIN SMF"/>
    <property type="match status" value="1"/>
</dbReference>
<name>A0A4R1QMZ8_9BACL</name>
<protein>
    <submittedName>
        <fullName evidence="3">DNA processing protein</fullName>
    </submittedName>
</protein>
<evidence type="ECO:0000256" key="1">
    <source>
        <dbReference type="ARBA" id="ARBA00006525"/>
    </source>
</evidence>
<dbReference type="RefSeq" id="WP_132948128.1">
    <property type="nucleotide sequence ID" value="NZ_BSVG01000003.1"/>
</dbReference>
<dbReference type="InterPro" id="IPR057666">
    <property type="entry name" value="DrpA_SLOG"/>
</dbReference>
<organism evidence="3 4">
    <name type="scientific">Thermolongibacillus altinsuensis</name>
    <dbReference type="NCBI Taxonomy" id="575256"/>
    <lineage>
        <taxon>Bacteria</taxon>
        <taxon>Bacillati</taxon>
        <taxon>Bacillota</taxon>
        <taxon>Bacilli</taxon>
        <taxon>Bacillales</taxon>
        <taxon>Anoxybacillaceae</taxon>
        <taxon>Thermolongibacillus</taxon>
    </lineage>
</organism>
<dbReference type="EMBL" id="SLUL01000005">
    <property type="protein sequence ID" value="TCL50359.1"/>
    <property type="molecule type" value="Genomic_DNA"/>
</dbReference>
<evidence type="ECO:0000259" key="2">
    <source>
        <dbReference type="Pfam" id="PF02481"/>
    </source>
</evidence>
<evidence type="ECO:0000313" key="3">
    <source>
        <dbReference type="EMBL" id="TCL50359.1"/>
    </source>
</evidence>
<dbReference type="OrthoDB" id="9785707at2"/>
<feature type="domain" description="Smf/DprA SLOG" evidence="2">
    <location>
        <begin position="81"/>
        <end position="290"/>
    </location>
</feature>
<comment type="similarity">
    <text evidence="1">Belongs to the DprA/Smf family.</text>
</comment>
<evidence type="ECO:0000313" key="4">
    <source>
        <dbReference type="Proteomes" id="UP000295658"/>
    </source>
</evidence>
<dbReference type="GO" id="GO:0009294">
    <property type="term" value="P:DNA-mediated transformation"/>
    <property type="evidence" value="ECO:0007669"/>
    <property type="project" value="InterPro"/>
</dbReference>
<dbReference type="Proteomes" id="UP000295658">
    <property type="component" value="Unassembled WGS sequence"/>
</dbReference>
<sequence>MYPTFRERLIHLHHCRGIGWKSISLLLRSDPSLSSIFHLSYDTFCRLLPLPKQKIASFFQDLHSIELKSMIKTYDEQKVHIVTIIDKHYPYWLKHIYDPPWVLYAKGKMEHLQNLKMISVVGTRMPTEEGIVSLRKLLLPLLENEWVIVSGLAKGIDTEAHRLCLQHNGNTIAVIAGGFQHIYPRENHFLSRQLMTNQLIISEFPPYVRPQKWHFPLRNRIISGLSVGTVVVQARERSGSLITADLALQQGREVFAVPSSIVTNHSVGTNRLIQQGAKLVITSEDIEEEFRHIFS</sequence>
<proteinExistence type="inferred from homology"/>
<dbReference type="Pfam" id="PF02481">
    <property type="entry name" value="DNA_processg_A"/>
    <property type="match status" value="1"/>
</dbReference>
<dbReference type="AlphaFoldDB" id="A0A4R1QMZ8"/>